<evidence type="ECO:0000313" key="3">
    <source>
        <dbReference type="EMBL" id="SHI03297.1"/>
    </source>
</evidence>
<dbReference type="STRING" id="1121131.SAMN02745229_01324"/>
<comment type="similarity">
    <text evidence="1">Belongs to the NAD(P)-dependent epimerase/dehydratase family.</text>
</comment>
<name>A0A1M5XU20_BUTFI</name>
<evidence type="ECO:0000256" key="1">
    <source>
        <dbReference type="ARBA" id="ARBA00007637"/>
    </source>
</evidence>
<gene>
    <name evidence="3" type="ORF">SAMN02745229_01324</name>
</gene>
<accession>A0A1M5XU20</accession>
<organism evidence="3 4">
    <name type="scientific">Butyrivibrio fibrisolvens DSM 3071</name>
    <dbReference type="NCBI Taxonomy" id="1121131"/>
    <lineage>
        <taxon>Bacteria</taxon>
        <taxon>Bacillati</taxon>
        <taxon>Bacillota</taxon>
        <taxon>Clostridia</taxon>
        <taxon>Lachnospirales</taxon>
        <taxon>Lachnospiraceae</taxon>
        <taxon>Butyrivibrio</taxon>
    </lineage>
</organism>
<dbReference type="PANTHER" id="PTHR43000">
    <property type="entry name" value="DTDP-D-GLUCOSE 4,6-DEHYDRATASE-RELATED"/>
    <property type="match status" value="1"/>
</dbReference>
<dbReference type="RefSeq" id="WP_073386498.1">
    <property type="nucleotide sequence ID" value="NZ_FQXK01000010.1"/>
</dbReference>
<dbReference type="GeneID" id="89511407"/>
<protein>
    <submittedName>
        <fullName evidence="3">UDP-glucose 4-epimerase</fullName>
    </submittedName>
</protein>
<dbReference type="SUPFAM" id="SSF51735">
    <property type="entry name" value="NAD(P)-binding Rossmann-fold domains"/>
    <property type="match status" value="1"/>
</dbReference>
<proteinExistence type="inferred from homology"/>
<dbReference type="EMBL" id="FQXK01000010">
    <property type="protein sequence ID" value="SHI03297.1"/>
    <property type="molecule type" value="Genomic_DNA"/>
</dbReference>
<reference evidence="4" key="1">
    <citation type="submission" date="2016-11" db="EMBL/GenBank/DDBJ databases">
        <authorList>
            <person name="Varghese N."/>
            <person name="Submissions S."/>
        </authorList>
    </citation>
    <scope>NUCLEOTIDE SEQUENCE [LARGE SCALE GENOMIC DNA]</scope>
    <source>
        <strain evidence="4">DSM 3071</strain>
    </source>
</reference>
<dbReference type="InterPro" id="IPR036291">
    <property type="entry name" value="NAD(P)-bd_dom_sf"/>
</dbReference>
<evidence type="ECO:0000259" key="2">
    <source>
        <dbReference type="Pfam" id="PF01370"/>
    </source>
</evidence>
<dbReference type="Gene3D" id="3.40.50.720">
    <property type="entry name" value="NAD(P)-binding Rossmann-like Domain"/>
    <property type="match status" value="1"/>
</dbReference>
<dbReference type="Pfam" id="PF01370">
    <property type="entry name" value="Epimerase"/>
    <property type="match status" value="1"/>
</dbReference>
<dbReference type="Proteomes" id="UP000184278">
    <property type="component" value="Unassembled WGS sequence"/>
</dbReference>
<sequence length="316" mass="34804">MADNYYSNKKILILGAGGFIGTNLTDELISRGASLTLFDASFEQTRAARWEKSGAKFITGDFSKIADIADDLVNGQDLIFHLISTTCPTNSNQNIAAEYTDNVLPTTKLLDASISSRPRVVFLSSGGTVYGKDHTGICKEDDDAFPISSYGIQKLTIEKLLYLYNYIHDIDYRIIRLANPYGPYQRTNGVQGVVTNFLHRVLKDEPLTLAGDGSVVRDYIYIADVIKGILRISEDDAANKLYNFGSGQGTSVLEVIQAIEKITGKKAIVNRVPARLVDVPVNVLDISRYKADFGDPELLSLEEGIQLTAQFLKSQM</sequence>
<evidence type="ECO:0000313" key="4">
    <source>
        <dbReference type="Proteomes" id="UP000184278"/>
    </source>
</evidence>
<feature type="domain" description="NAD-dependent epimerase/dehydratase" evidence="2">
    <location>
        <begin position="11"/>
        <end position="245"/>
    </location>
</feature>
<dbReference type="InterPro" id="IPR001509">
    <property type="entry name" value="Epimerase_deHydtase"/>
</dbReference>
<keyword evidence="4" id="KW-1185">Reference proteome</keyword>
<dbReference type="PRINTS" id="PR01713">
    <property type="entry name" value="NUCEPIMERASE"/>
</dbReference>
<dbReference type="AlphaFoldDB" id="A0A1M5XU20"/>
<dbReference type="OrthoDB" id="9789543at2"/>